<organism evidence="5 6">
    <name type="scientific">Eptatretus burgeri</name>
    <name type="common">Inshore hagfish</name>
    <dbReference type="NCBI Taxonomy" id="7764"/>
    <lineage>
        <taxon>Eukaryota</taxon>
        <taxon>Metazoa</taxon>
        <taxon>Chordata</taxon>
        <taxon>Craniata</taxon>
        <taxon>Vertebrata</taxon>
        <taxon>Cyclostomata</taxon>
        <taxon>Myxini</taxon>
        <taxon>Myxiniformes</taxon>
        <taxon>Myxinidae</taxon>
        <taxon>Eptatretinae</taxon>
        <taxon>Eptatretus</taxon>
    </lineage>
</organism>
<dbReference type="InterPro" id="IPR036860">
    <property type="entry name" value="SH2_dom_sf"/>
</dbReference>
<dbReference type="PANTHER" id="PTHR14388">
    <property type="entry name" value="T CELL-SPECIFIC ADAPTER PROTEIN TSAD"/>
    <property type="match status" value="1"/>
</dbReference>
<dbReference type="Gene3D" id="3.30.505.10">
    <property type="entry name" value="SH2 domain"/>
    <property type="match status" value="1"/>
</dbReference>
<dbReference type="Proteomes" id="UP000694388">
    <property type="component" value="Unplaced"/>
</dbReference>
<proteinExistence type="predicted"/>
<name>A0A8C4QG54_EPTBU</name>
<sequence>MLQQILQHMFIEPELLAELNEEQKQILFVKMREEQVRRWKEREEKIAKEGFCKGRPTKKKSKQVQWKFGSDGEVWVWVLGDDPGRFTSGNDLSKIEQKSRFKEANAKDKAFCMTQEMRQELEKTNDRGSGDEQQEAKILHVMKSAKVSKPVEDENKTLKPAEQKVRMPRKGGRLLPSAKPSYDLRCGNNGHHTTETEANVEVLMKHDKKSETLHTAVQRVEKVQKPEMVVEKEKSAKEDRTKETVGLEDRKLEKEREAESEGIYMNFKQIDLDAEDKAWQESLRKAKEADELRRRRAARAREEYKRQSLRAIEHGTVSDLKKAFSNGSGGKPALPPRPEKLSPRAEVLPPRPQSREAVVQWFRVRELPRRACYDGVSAAIPAWFHGIIGRDEAERLLQCATEGSFLLRVSDRVWGYALSLKDISCIKHFLIDASGDSYIFFGEDLKHTTLSALVAFHKVSYQHDFIATSAAITLQTVLRSSSQSFPVLPQAWYAASLCRAAVCACLIGVDHVLSIG</sequence>
<accession>A0A8C4QG54</accession>
<protein>
    <submittedName>
        <fullName evidence="5">SH2 domain containing 4Ba</fullName>
    </submittedName>
</protein>
<evidence type="ECO:0000259" key="4">
    <source>
        <dbReference type="PROSITE" id="PS50001"/>
    </source>
</evidence>
<keyword evidence="1 2" id="KW-0727">SH2 domain</keyword>
<evidence type="ECO:0000313" key="5">
    <source>
        <dbReference type="Ensembl" id="ENSEBUP00000014878.1"/>
    </source>
</evidence>
<dbReference type="InterPro" id="IPR000980">
    <property type="entry name" value="SH2"/>
</dbReference>
<keyword evidence="6" id="KW-1185">Reference proteome</keyword>
<dbReference type="SUPFAM" id="SSF55550">
    <property type="entry name" value="SH2 domain"/>
    <property type="match status" value="1"/>
</dbReference>
<feature type="domain" description="SH2" evidence="4">
    <location>
        <begin position="383"/>
        <end position="458"/>
    </location>
</feature>
<dbReference type="AlphaFoldDB" id="A0A8C4QG54"/>
<feature type="region of interest" description="Disordered" evidence="3">
    <location>
        <begin position="149"/>
        <end position="190"/>
    </location>
</feature>
<dbReference type="Pfam" id="PF00017">
    <property type="entry name" value="SH2"/>
    <property type="match status" value="1"/>
</dbReference>
<dbReference type="Ensembl" id="ENSEBUT00000015454.1">
    <property type="protein sequence ID" value="ENSEBUP00000014878.1"/>
    <property type="gene ID" value="ENSEBUG00000009382.1"/>
</dbReference>
<evidence type="ECO:0000256" key="3">
    <source>
        <dbReference type="SAM" id="MobiDB-lite"/>
    </source>
</evidence>
<dbReference type="GO" id="GO:0005737">
    <property type="term" value="C:cytoplasm"/>
    <property type="evidence" value="ECO:0007669"/>
    <property type="project" value="TreeGrafter"/>
</dbReference>
<evidence type="ECO:0000313" key="6">
    <source>
        <dbReference type="Proteomes" id="UP000694388"/>
    </source>
</evidence>
<reference evidence="5" key="1">
    <citation type="submission" date="2025-08" db="UniProtKB">
        <authorList>
            <consortium name="Ensembl"/>
        </authorList>
    </citation>
    <scope>IDENTIFICATION</scope>
</reference>
<reference evidence="5" key="2">
    <citation type="submission" date="2025-09" db="UniProtKB">
        <authorList>
            <consortium name="Ensembl"/>
        </authorList>
    </citation>
    <scope>IDENTIFICATION</scope>
</reference>
<feature type="region of interest" description="Disordered" evidence="3">
    <location>
        <begin position="320"/>
        <end position="351"/>
    </location>
</feature>
<feature type="region of interest" description="Disordered" evidence="3">
    <location>
        <begin position="228"/>
        <end position="253"/>
    </location>
</feature>
<evidence type="ECO:0000256" key="2">
    <source>
        <dbReference type="PROSITE-ProRule" id="PRU00191"/>
    </source>
</evidence>
<dbReference type="OMA" id="TTSGFKH"/>
<feature type="compositionally biased region" description="Basic and acidic residues" evidence="3">
    <location>
        <begin position="149"/>
        <end position="165"/>
    </location>
</feature>
<dbReference type="GeneTree" id="ENSGT00940000159732"/>
<dbReference type="PANTHER" id="PTHR14388:SF17">
    <property type="entry name" value="SH2 DOMAIN-CONTAINING PROTEIN"/>
    <property type="match status" value="1"/>
</dbReference>
<dbReference type="SMART" id="SM00252">
    <property type="entry name" value="SH2"/>
    <property type="match status" value="1"/>
</dbReference>
<dbReference type="PROSITE" id="PS50001">
    <property type="entry name" value="SH2"/>
    <property type="match status" value="1"/>
</dbReference>
<evidence type="ECO:0000256" key="1">
    <source>
        <dbReference type="ARBA" id="ARBA00022999"/>
    </source>
</evidence>